<proteinExistence type="predicted"/>
<dbReference type="PANTHER" id="PTHR24567">
    <property type="entry name" value="CRP FAMILY TRANSCRIPTIONAL REGULATORY PROTEIN"/>
    <property type="match status" value="1"/>
</dbReference>
<dbReference type="PANTHER" id="PTHR24567:SF74">
    <property type="entry name" value="HTH-TYPE TRANSCRIPTIONAL REGULATOR ARCR"/>
    <property type="match status" value="1"/>
</dbReference>
<evidence type="ECO:0000313" key="6">
    <source>
        <dbReference type="Proteomes" id="UP001165583"/>
    </source>
</evidence>
<gene>
    <name evidence="5" type="ORF">NZK81_11505</name>
</gene>
<comment type="caution">
    <text evidence="5">The sequence shown here is derived from an EMBL/GenBank/DDBJ whole genome shotgun (WGS) entry which is preliminary data.</text>
</comment>
<evidence type="ECO:0000313" key="5">
    <source>
        <dbReference type="EMBL" id="MCT2400180.1"/>
    </source>
</evidence>
<keyword evidence="1" id="KW-0805">Transcription regulation</keyword>
<dbReference type="RefSeq" id="WP_260046230.1">
    <property type="nucleotide sequence ID" value="NZ_JANZXA010000007.1"/>
</dbReference>
<name>A0ABT2I5U5_9SPHN</name>
<dbReference type="InterPro" id="IPR050397">
    <property type="entry name" value="Env_Response_Regulators"/>
</dbReference>
<dbReference type="Pfam" id="PF13545">
    <property type="entry name" value="HTH_Crp_2"/>
    <property type="match status" value="1"/>
</dbReference>
<dbReference type="SUPFAM" id="SSF51206">
    <property type="entry name" value="cAMP-binding domain-like"/>
    <property type="match status" value="1"/>
</dbReference>
<evidence type="ECO:0000256" key="1">
    <source>
        <dbReference type="ARBA" id="ARBA00023015"/>
    </source>
</evidence>
<dbReference type="Proteomes" id="UP001165583">
    <property type="component" value="Unassembled WGS sequence"/>
</dbReference>
<protein>
    <submittedName>
        <fullName evidence="5">Crp/Fnr family transcriptional regulator</fullName>
    </submittedName>
</protein>
<dbReference type="SUPFAM" id="SSF46785">
    <property type="entry name" value="Winged helix' DNA-binding domain"/>
    <property type="match status" value="1"/>
</dbReference>
<feature type="domain" description="HTH crp-type" evidence="4">
    <location>
        <begin position="151"/>
        <end position="217"/>
    </location>
</feature>
<dbReference type="PROSITE" id="PS51063">
    <property type="entry name" value="HTH_CRP_2"/>
    <property type="match status" value="1"/>
</dbReference>
<evidence type="ECO:0000259" key="4">
    <source>
        <dbReference type="PROSITE" id="PS51063"/>
    </source>
</evidence>
<dbReference type="InterPro" id="IPR018490">
    <property type="entry name" value="cNMP-bd_dom_sf"/>
</dbReference>
<keyword evidence="2" id="KW-0238">DNA-binding</keyword>
<sequence length="252" mass="27383">MPHPTTPSMPAPCNYLLEALRPADRSLIEARCVERRFYAGDVIHQPGDNLEYCYFPCGSALCSLLVELDCGTEVETVLVGREGALGGVVSHGALPAYARARVVHEGDFLCMAMADLDDAKRQSPAVACLFARYADCMMAQVFQSIACSATHTIEQRAAKWLCIAVDRVGCSEVPMTQEQLASVMGVGRSYASRVLQRFKHDGLLRTRRGGFEVLDAAKLSHRACGCKDRVDAHFESVLGGVYPAGSSRSTMM</sequence>
<keyword evidence="3" id="KW-0804">Transcription</keyword>
<evidence type="ECO:0000256" key="3">
    <source>
        <dbReference type="ARBA" id="ARBA00023163"/>
    </source>
</evidence>
<keyword evidence="6" id="KW-1185">Reference proteome</keyword>
<dbReference type="Gene3D" id="2.60.120.10">
    <property type="entry name" value="Jelly Rolls"/>
    <property type="match status" value="1"/>
</dbReference>
<dbReference type="InterPro" id="IPR014710">
    <property type="entry name" value="RmlC-like_jellyroll"/>
</dbReference>
<reference evidence="5" key="1">
    <citation type="submission" date="2022-09" db="EMBL/GenBank/DDBJ databases">
        <title>Novosphingobium sp. Nov., a polycyclic aromatic hydrocarbon-degrading bacterium isolated form mangrove sediments in HongKong.</title>
        <authorList>
            <person name="Hu Z."/>
        </authorList>
    </citation>
    <scope>NUCLEOTIDE SEQUENCE</scope>
    <source>
        <strain evidence="5">HK4-1</strain>
    </source>
</reference>
<dbReference type="InterPro" id="IPR012318">
    <property type="entry name" value="HTH_CRP"/>
</dbReference>
<evidence type="ECO:0000256" key="2">
    <source>
        <dbReference type="ARBA" id="ARBA00023125"/>
    </source>
</evidence>
<organism evidence="5 6">
    <name type="scientific">Novosphingobium mangrovi</name>
    <name type="common">ex Huang et al. 2023</name>
    <dbReference type="NCBI Taxonomy" id="2976432"/>
    <lineage>
        <taxon>Bacteria</taxon>
        <taxon>Pseudomonadati</taxon>
        <taxon>Pseudomonadota</taxon>
        <taxon>Alphaproteobacteria</taxon>
        <taxon>Sphingomonadales</taxon>
        <taxon>Sphingomonadaceae</taxon>
        <taxon>Novosphingobium</taxon>
    </lineage>
</organism>
<dbReference type="InterPro" id="IPR036390">
    <property type="entry name" value="WH_DNA-bd_sf"/>
</dbReference>
<dbReference type="EMBL" id="JANZXA010000007">
    <property type="protein sequence ID" value="MCT2400180.1"/>
    <property type="molecule type" value="Genomic_DNA"/>
</dbReference>
<accession>A0ABT2I5U5</accession>